<sequence length="265" mass="27266">MTSIPRIATAGLIAALSATAFAAPAQAASVGVASVTSASQVQFKAASGHQSRVVVLRTGNQIEIWDEFAPIKAGKGCEADASDKRIVYCTTAETPKRVTVWAYDLNDEIVNDSDVATTVYAGAGNDRIIGGTNRDRFFGQSGNDNIDGGGGNDSIWGGAGNDTLAGRSGDDRLFGGSGRDSLYGSEGNDILRGENGVDYLSGGDGNDRLIGGNGKDALSGGAGDDRLYGKDSRKQVADTLDGGVNGSNGDTCRGTRLDSRVNCEK</sequence>
<feature type="region of interest" description="Disordered" evidence="3">
    <location>
        <begin position="140"/>
        <end position="162"/>
    </location>
</feature>
<evidence type="ECO:0000256" key="4">
    <source>
        <dbReference type="SAM" id="SignalP"/>
    </source>
</evidence>
<protein>
    <recommendedName>
        <fullName evidence="9">Calcium-binding protein</fullName>
    </recommendedName>
</protein>
<dbReference type="Proteomes" id="UP000590511">
    <property type="component" value="Unassembled WGS sequence"/>
</dbReference>
<dbReference type="GO" id="GO:0005576">
    <property type="term" value="C:extracellular region"/>
    <property type="evidence" value="ECO:0007669"/>
    <property type="project" value="UniProtKB-SubCell"/>
</dbReference>
<dbReference type="EMBL" id="BOMP01000035">
    <property type="protein sequence ID" value="GIE39741.1"/>
    <property type="molecule type" value="Genomic_DNA"/>
</dbReference>
<dbReference type="PROSITE" id="PS00330">
    <property type="entry name" value="HEMOLYSIN_CALCIUM"/>
    <property type="match status" value="2"/>
</dbReference>
<dbReference type="RefSeq" id="WP_188120301.1">
    <property type="nucleotide sequence ID" value="NZ_BOMP01000035.1"/>
</dbReference>
<dbReference type="SUPFAM" id="SSF51120">
    <property type="entry name" value="beta-Roll"/>
    <property type="match status" value="1"/>
</dbReference>
<dbReference type="PANTHER" id="PTHR38340">
    <property type="entry name" value="S-LAYER PROTEIN"/>
    <property type="match status" value="1"/>
</dbReference>
<evidence type="ECO:0000313" key="7">
    <source>
        <dbReference type="Proteomes" id="UP000590511"/>
    </source>
</evidence>
<dbReference type="PANTHER" id="PTHR38340:SF1">
    <property type="entry name" value="S-LAYER PROTEIN"/>
    <property type="match status" value="1"/>
</dbReference>
<dbReference type="AlphaFoldDB" id="A0A7W7HBX4"/>
<dbReference type="Proteomes" id="UP000631312">
    <property type="component" value="Unassembled WGS sequence"/>
</dbReference>
<comment type="subcellular location">
    <subcellularLocation>
        <location evidence="1">Secreted</location>
    </subcellularLocation>
</comment>
<gene>
    <name evidence="5" type="ORF">Alo02nite_26390</name>
    <name evidence="6" type="ORF">BJ964_001856</name>
</gene>
<name>A0A7W7HBX4_9ACTN</name>
<dbReference type="GO" id="GO:0005509">
    <property type="term" value="F:calcium ion binding"/>
    <property type="evidence" value="ECO:0007669"/>
    <property type="project" value="InterPro"/>
</dbReference>
<dbReference type="InterPro" id="IPR050557">
    <property type="entry name" value="RTX_toxin/Mannuronan_C5-epim"/>
</dbReference>
<evidence type="ECO:0000256" key="1">
    <source>
        <dbReference type="ARBA" id="ARBA00004613"/>
    </source>
</evidence>
<comment type="caution">
    <text evidence="6">The sequence shown here is derived from an EMBL/GenBank/DDBJ whole genome shotgun (WGS) entry which is preliminary data.</text>
</comment>
<feature type="chain" id="PRO_5039599013" description="Calcium-binding protein" evidence="4">
    <location>
        <begin position="23"/>
        <end position="265"/>
    </location>
</feature>
<evidence type="ECO:0000313" key="5">
    <source>
        <dbReference type="EMBL" id="GIE39741.1"/>
    </source>
</evidence>
<evidence type="ECO:0000256" key="2">
    <source>
        <dbReference type="ARBA" id="ARBA00022525"/>
    </source>
</evidence>
<organism evidence="6 7">
    <name type="scientific">Actinoplanes lobatus</name>
    <dbReference type="NCBI Taxonomy" id="113568"/>
    <lineage>
        <taxon>Bacteria</taxon>
        <taxon>Bacillati</taxon>
        <taxon>Actinomycetota</taxon>
        <taxon>Actinomycetes</taxon>
        <taxon>Micromonosporales</taxon>
        <taxon>Micromonosporaceae</taxon>
        <taxon>Actinoplanes</taxon>
    </lineage>
</organism>
<evidence type="ECO:0008006" key="9">
    <source>
        <dbReference type="Google" id="ProtNLM"/>
    </source>
</evidence>
<proteinExistence type="predicted"/>
<feature type="signal peptide" evidence="4">
    <location>
        <begin position="1"/>
        <end position="22"/>
    </location>
</feature>
<dbReference type="InterPro" id="IPR001343">
    <property type="entry name" value="Hemolysn_Ca-bd"/>
</dbReference>
<evidence type="ECO:0000256" key="3">
    <source>
        <dbReference type="SAM" id="MobiDB-lite"/>
    </source>
</evidence>
<evidence type="ECO:0000313" key="6">
    <source>
        <dbReference type="EMBL" id="MBB4747695.1"/>
    </source>
</evidence>
<keyword evidence="8" id="KW-1185">Reference proteome</keyword>
<dbReference type="Gene3D" id="2.150.10.10">
    <property type="entry name" value="Serralysin-like metalloprotease, C-terminal"/>
    <property type="match status" value="2"/>
</dbReference>
<keyword evidence="2" id="KW-0964">Secreted</keyword>
<dbReference type="PRINTS" id="PR00313">
    <property type="entry name" value="CABNDNGRPT"/>
</dbReference>
<dbReference type="Pfam" id="PF00353">
    <property type="entry name" value="HemolysinCabind"/>
    <property type="match status" value="2"/>
</dbReference>
<reference evidence="5 8" key="2">
    <citation type="submission" date="2021-01" db="EMBL/GenBank/DDBJ databases">
        <title>Whole genome shotgun sequence of Actinoplanes lobatus NBRC 12513.</title>
        <authorList>
            <person name="Komaki H."/>
            <person name="Tamura T."/>
        </authorList>
    </citation>
    <scope>NUCLEOTIDE SEQUENCE [LARGE SCALE GENOMIC DNA]</scope>
    <source>
        <strain evidence="5 8">NBRC 12513</strain>
    </source>
</reference>
<reference evidence="6 7" key="1">
    <citation type="submission" date="2020-08" db="EMBL/GenBank/DDBJ databases">
        <title>Sequencing the genomes of 1000 actinobacteria strains.</title>
        <authorList>
            <person name="Klenk H.-P."/>
        </authorList>
    </citation>
    <scope>NUCLEOTIDE SEQUENCE [LARGE SCALE GENOMIC DNA]</scope>
    <source>
        <strain evidence="6 7">DSM 43150</strain>
    </source>
</reference>
<evidence type="ECO:0000313" key="8">
    <source>
        <dbReference type="Proteomes" id="UP000631312"/>
    </source>
</evidence>
<accession>A0A7W7HBX4</accession>
<dbReference type="InterPro" id="IPR018511">
    <property type="entry name" value="Hemolysin-typ_Ca-bd_CS"/>
</dbReference>
<feature type="compositionally biased region" description="Gly residues" evidence="3">
    <location>
        <begin position="147"/>
        <end position="160"/>
    </location>
</feature>
<dbReference type="EMBL" id="JACHNC010000001">
    <property type="protein sequence ID" value="MBB4747695.1"/>
    <property type="molecule type" value="Genomic_DNA"/>
</dbReference>
<dbReference type="InterPro" id="IPR011049">
    <property type="entry name" value="Serralysin-like_metalloprot_C"/>
</dbReference>
<keyword evidence="4" id="KW-0732">Signal</keyword>